<sequence>MSARPSEAVRHLRELNVSNDVLFGVFPFVGHNDLGLKVAPLSVRFDALVDKYFVDANWSLGAIEIGRAANGNGMAIQKRGGQIVPTPDSPLPSHIIGFRHILIRYIDYNVIAFLHRIERLFGAGIALRVDCSERSSSGWPALVEQILPFVACMQLNKYLLDSLHLFVSDTVLLDCVDLRVIDYRYDADEFLGQALVEWLQIPRADRRPKLLKYLSSARQTIIDIDLFKQAFINNTSSPVSYIVRLEAKLVDVDPFEMENQQTRELFTLRRVYNDLWFLERGPICQREVQCWDTDLLALKCNLFGGRQGMINIAIYDDDDIGPLSAHAEAVEMDEE</sequence>
<organism evidence="1 2">
    <name type="scientific">Globodera rostochiensis</name>
    <name type="common">Golden nematode worm</name>
    <name type="synonym">Heterodera rostochiensis</name>
    <dbReference type="NCBI Taxonomy" id="31243"/>
    <lineage>
        <taxon>Eukaryota</taxon>
        <taxon>Metazoa</taxon>
        <taxon>Ecdysozoa</taxon>
        <taxon>Nematoda</taxon>
        <taxon>Chromadorea</taxon>
        <taxon>Rhabditida</taxon>
        <taxon>Tylenchina</taxon>
        <taxon>Tylenchomorpha</taxon>
        <taxon>Tylenchoidea</taxon>
        <taxon>Heteroderidae</taxon>
        <taxon>Heteroderinae</taxon>
        <taxon>Globodera</taxon>
    </lineage>
</organism>
<dbReference type="AlphaFoldDB" id="A0A914I0H2"/>
<dbReference type="Proteomes" id="UP000887572">
    <property type="component" value="Unplaced"/>
</dbReference>
<accession>A0A914I0H2</accession>
<dbReference type="WBParaSite" id="Gr19_v10_g6349.t1">
    <property type="protein sequence ID" value="Gr19_v10_g6349.t1"/>
    <property type="gene ID" value="Gr19_v10_g6349"/>
</dbReference>
<evidence type="ECO:0000313" key="2">
    <source>
        <dbReference type="WBParaSite" id="Gr19_v10_g6349.t1"/>
    </source>
</evidence>
<keyword evidence="1" id="KW-1185">Reference proteome</keyword>
<evidence type="ECO:0000313" key="1">
    <source>
        <dbReference type="Proteomes" id="UP000887572"/>
    </source>
</evidence>
<protein>
    <submittedName>
        <fullName evidence="2">BACK domain-containing protein</fullName>
    </submittedName>
</protein>
<proteinExistence type="predicted"/>
<name>A0A914I0H2_GLORO</name>
<reference evidence="2" key="1">
    <citation type="submission" date="2022-11" db="UniProtKB">
        <authorList>
            <consortium name="WormBaseParasite"/>
        </authorList>
    </citation>
    <scope>IDENTIFICATION</scope>
</reference>